<dbReference type="OrthoDB" id="9804315at2"/>
<evidence type="ECO:0000313" key="10">
    <source>
        <dbReference type="EMBL" id="EOA58653.1"/>
    </source>
</evidence>
<keyword evidence="4 8" id="KW-0554">One-carbon metabolism</keyword>
<dbReference type="InterPro" id="IPR012259">
    <property type="entry name" value="DHFR"/>
</dbReference>
<evidence type="ECO:0000256" key="3">
    <source>
        <dbReference type="ARBA" id="ARBA00012856"/>
    </source>
</evidence>
<evidence type="ECO:0000256" key="6">
    <source>
        <dbReference type="ARBA" id="ARBA00023002"/>
    </source>
</evidence>
<keyword evidence="5 8" id="KW-0521">NADP</keyword>
<dbReference type="HOGENOM" id="CLU_043966_5_2_10"/>
<dbReference type="PROSITE" id="PS51330">
    <property type="entry name" value="DHFR_2"/>
    <property type="match status" value="1"/>
</dbReference>
<accession>U6RTS0</accession>
<comment type="catalytic activity">
    <reaction evidence="8">
        <text>(6S)-5,6,7,8-tetrahydrofolate + NADP(+) = 7,8-dihydrofolate + NADPH + H(+)</text>
        <dbReference type="Rhea" id="RHEA:15009"/>
        <dbReference type="ChEBI" id="CHEBI:15378"/>
        <dbReference type="ChEBI" id="CHEBI:57451"/>
        <dbReference type="ChEBI" id="CHEBI:57453"/>
        <dbReference type="ChEBI" id="CHEBI:57783"/>
        <dbReference type="ChEBI" id="CHEBI:58349"/>
        <dbReference type="EC" id="1.5.1.3"/>
    </reaction>
</comment>
<comment type="similarity">
    <text evidence="2 8">Belongs to the dihydrofolate reductase family.</text>
</comment>
<comment type="function">
    <text evidence="7 8">Key enzyme in folate metabolism. Catalyzes an essential reaction for de novo glycine and purine synthesis, and for DNA precursor synthesis.</text>
</comment>
<evidence type="ECO:0000256" key="5">
    <source>
        <dbReference type="ARBA" id="ARBA00022857"/>
    </source>
</evidence>
<dbReference type="GeneID" id="60063813"/>
<dbReference type="EC" id="1.5.1.3" evidence="3 8"/>
<comment type="pathway">
    <text evidence="1 8">Cofactor biosynthesis; tetrahydrofolate biosynthesis; 5,6,7,8-tetrahydrofolate from 7,8-dihydrofolate: step 1/1.</text>
</comment>
<dbReference type="PRINTS" id="PR00070">
    <property type="entry name" value="DHFR"/>
</dbReference>
<evidence type="ECO:0000313" key="11">
    <source>
        <dbReference type="Proteomes" id="UP000017831"/>
    </source>
</evidence>
<dbReference type="eggNOG" id="COG0262">
    <property type="taxonomic scope" value="Bacteria"/>
</dbReference>
<dbReference type="Proteomes" id="UP000017831">
    <property type="component" value="Unassembled WGS sequence"/>
</dbReference>
<dbReference type="STRING" id="1121098.HMPREF1534_00103"/>
<dbReference type="InterPro" id="IPR001796">
    <property type="entry name" value="DHFR_dom"/>
</dbReference>
<dbReference type="GO" id="GO:0004146">
    <property type="term" value="F:dihydrofolate reductase activity"/>
    <property type="evidence" value="ECO:0007669"/>
    <property type="project" value="UniProtKB-EC"/>
</dbReference>
<keyword evidence="11" id="KW-1185">Reference proteome</keyword>
<dbReference type="PANTHER" id="PTHR48069:SF3">
    <property type="entry name" value="DIHYDROFOLATE REDUCTASE"/>
    <property type="match status" value="1"/>
</dbReference>
<gene>
    <name evidence="10" type="ORF">HMPREF1534_00103</name>
</gene>
<dbReference type="RefSeq" id="WP_005935635.1">
    <property type="nucleotide sequence ID" value="NZ_KB890323.1"/>
</dbReference>
<keyword evidence="6 8" id="KW-0560">Oxidoreductase</keyword>
<dbReference type="GO" id="GO:0070401">
    <property type="term" value="F:NADP+ binding"/>
    <property type="evidence" value="ECO:0007669"/>
    <property type="project" value="UniProtKB-ARBA"/>
</dbReference>
<dbReference type="SUPFAM" id="SSF53597">
    <property type="entry name" value="Dihydrofolate reductase-like"/>
    <property type="match status" value="1"/>
</dbReference>
<dbReference type="PIRSF" id="PIRSF000194">
    <property type="entry name" value="DHFR"/>
    <property type="match status" value="1"/>
</dbReference>
<feature type="domain" description="DHFR" evidence="9">
    <location>
        <begin position="3"/>
        <end position="163"/>
    </location>
</feature>
<protein>
    <recommendedName>
        <fullName evidence="3 8">Dihydrofolate reductase</fullName>
        <ecNumber evidence="3 8">1.5.1.3</ecNumber>
    </recommendedName>
</protein>
<dbReference type="AlphaFoldDB" id="U6RTS0"/>
<evidence type="ECO:0000256" key="4">
    <source>
        <dbReference type="ARBA" id="ARBA00022563"/>
    </source>
</evidence>
<dbReference type="Pfam" id="PF00186">
    <property type="entry name" value="DHFR_1"/>
    <property type="match status" value="1"/>
</dbReference>
<dbReference type="GO" id="GO:0046654">
    <property type="term" value="P:tetrahydrofolate biosynthetic process"/>
    <property type="evidence" value="ECO:0007669"/>
    <property type="project" value="UniProtKB-UniPathway"/>
</dbReference>
<organism evidence="10 11">
    <name type="scientific">Phocaeicola massiliensis B84634 = Timone 84634 = DSM 17679 = JCM 13223</name>
    <dbReference type="NCBI Taxonomy" id="1121098"/>
    <lineage>
        <taxon>Bacteria</taxon>
        <taxon>Pseudomonadati</taxon>
        <taxon>Bacteroidota</taxon>
        <taxon>Bacteroidia</taxon>
        <taxon>Bacteroidales</taxon>
        <taxon>Bacteroidaceae</taxon>
        <taxon>Phocaeicola</taxon>
    </lineage>
</organism>
<dbReference type="GO" id="GO:0046452">
    <property type="term" value="P:dihydrofolate metabolic process"/>
    <property type="evidence" value="ECO:0007669"/>
    <property type="project" value="TreeGrafter"/>
</dbReference>
<dbReference type="PANTHER" id="PTHR48069">
    <property type="entry name" value="DIHYDROFOLATE REDUCTASE"/>
    <property type="match status" value="1"/>
</dbReference>
<proteinExistence type="inferred from homology"/>
<reference evidence="10 11" key="1">
    <citation type="submission" date="2013-04" db="EMBL/GenBank/DDBJ databases">
        <title>The Genome Sequence of Bacteroides massiliensis DSM 17679.</title>
        <authorList>
            <consortium name="The Broad Institute Genomics Platform"/>
            <person name="Earl A."/>
            <person name="Ward D."/>
            <person name="Feldgarden M."/>
            <person name="Gevers D."/>
            <person name="Martens E."/>
            <person name="Fenner L."/>
            <person name="Roux V."/>
            <person name="Mallet M.N."/>
            <person name="Raoult D."/>
            <person name="Walker B."/>
            <person name="Young S."/>
            <person name="Zeng Q."/>
            <person name="Gargeya S."/>
            <person name="Fitzgerald M."/>
            <person name="Haas B."/>
            <person name="Abouelleil A."/>
            <person name="Allen A.W."/>
            <person name="Alvarado L."/>
            <person name="Arachchi H.M."/>
            <person name="Berlin A.M."/>
            <person name="Chapman S.B."/>
            <person name="Gainer-Dewar J."/>
            <person name="Goldberg J."/>
            <person name="Griggs A."/>
            <person name="Gujja S."/>
            <person name="Hansen M."/>
            <person name="Howarth C."/>
            <person name="Imamovic A."/>
            <person name="Ireland A."/>
            <person name="Larimer J."/>
            <person name="McCowan C."/>
            <person name="Murphy C."/>
            <person name="Pearson M."/>
            <person name="Poon T.W."/>
            <person name="Priest M."/>
            <person name="Roberts A."/>
            <person name="Saif S."/>
            <person name="Shea T."/>
            <person name="Sisk P."/>
            <person name="Sykes S."/>
            <person name="Wortman J."/>
            <person name="Nusbaum C."/>
            <person name="Birren B."/>
        </authorList>
    </citation>
    <scope>NUCLEOTIDE SEQUENCE [LARGE SCALE GENOMIC DNA]</scope>
    <source>
        <strain evidence="11">B84634 / Timone 84634 / DSM 17679 / JCM 13223</strain>
    </source>
</reference>
<evidence type="ECO:0000256" key="2">
    <source>
        <dbReference type="ARBA" id="ARBA00009539"/>
    </source>
</evidence>
<dbReference type="GO" id="GO:0046655">
    <property type="term" value="P:folic acid metabolic process"/>
    <property type="evidence" value="ECO:0007669"/>
    <property type="project" value="TreeGrafter"/>
</dbReference>
<name>U6RTS0_9BACT</name>
<dbReference type="PATRIC" id="fig|1121098.3.peg.103"/>
<evidence type="ECO:0000256" key="1">
    <source>
        <dbReference type="ARBA" id="ARBA00004903"/>
    </source>
</evidence>
<sequence>MNNLSIIVAIAKNNGIGKDNQLLYWLPNDLKRFKALTTGHTVIMGRKTFDSLPKGALPNRRNIVLSRQDGLVCAGAECFTSLEEALAHCNAEEEIFIMGGASVYKEALPLTHRLYITLVHDTGKQADAFFPEIDEKVWKETGREDHHTDEKHLYPYSFINYERR</sequence>
<dbReference type="GO" id="GO:0005829">
    <property type="term" value="C:cytosol"/>
    <property type="evidence" value="ECO:0007669"/>
    <property type="project" value="TreeGrafter"/>
</dbReference>
<dbReference type="UniPathway" id="UPA00077">
    <property type="reaction ID" value="UER00158"/>
</dbReference>
<evidence type="ECO:0000256" key="8">
    <source>
        <dbReference type="PIRNR" id="PIRNR000194"/>
    </source>
</evidence>
<dbReference type="InterPro" id="IPR024072">
    <property type="entry name" value="DHFR-like_dom_sf"/>
</dbReference>
<evidence type="ECO:0000259" key="9">
    <source>
        <dbReference type="PROSITE" id="PS51330"/>
    </source>
</evidence>
<dbReference type="CDD" id="cd00209">
    <property type="entry name" value="DHFR"/>
    <property type="match status" value="1"/>
</dbReference>
<dbReference type="EMBL" id="AQHY01000002">
    <property type="protein sequence ID" value="EOA58653.1"/>
    <property type="molecule type" value="Genomic_DNA"/>
</dbReference>
<dbReference type="FunFam" id="3.40.430.10:FF:000001">
    <property type="entry name" value="Dihydrofolate reductase"/>
    <property type="match status" value="1"/>
</dbReference>
<evidence type="ECO:0000256" key="7">
    <source>
        <dbReference type="ARBA" id="ARBA00025067"/>
    </source>
</evidence>
<comment type="caution">
    <text evidence="10">The sequence shown here is derived from an EMBL/GenBank/DDBJ whole genome shotgun (WGS) entry which is preliminary data.</text>
</comment>
<dbReference type="Gene3D" id="3.40.430.10">
    <property type="entry name" value="Dihydrofolate Reductase, subunit A"/>
    <property type="match status" value="1"/>
</dbReference>
<dbReference type="GO" id="GO:0006730">
    <property type="term" value="P:one-carbon metabolic process"/>
    <property type="evidence" value="ECO:0007669"/>
    <property type="project" value="UniProtKB-KW"/>
</dbReference>